<dbReference type="InterPro" id="IPR029058">
    <property type="entry name" value="AB_hydrolase_fold"/>
</dbReference>
<reference evidence="2 3" key="1">
    <citation type="submission" date="2024-02" db="EMBL/GenBank/DDBJ databases">
        <title>De novo assembly and annotation of 12 fungi associated with fruit tree decline syndrome in Ontario, Canada.</title>
        <authorList>
            <person name="Sulman M."/>
            <person name="Ellouze W."/>
            <person name="Ilyukhin E."/>
        </authorList>
    </citation>
    <scope>NUCLEOTIDE SEQUENCE [LARGE SCALE GENOMIC DNA]</scope>
    <source>
        <strain evidence="2 3">M169</strain>
    </source>
</reference>
<accession>A0ABR1NWX9</accession>
<evidence type="ECO:0000313" key="2">
    <source>
        <dbReference type="EMBL" id="KAK7718791.1"/>
    </source>
</evidence>
<comment type="caution">
    <text evidence="2">The sequence shown here is derived from an EMBL/GenBank/DDBJ whole genome shotgun (WGS) entry which is preliminary data.</text>
</comment>
<dbReference type="PANTHER" id="PTHR43433">
    <property type="entry name" value="HYDROLASE, ALPHA/BETA FOLD FAMILY PROTEIN"/>
    <property type="match status" value="1"/>
</dbReference>
<dbReference type="InterPro" id="IPR050471">
    <property type="entry name" value="AB_hydrolase"/>
</dbReference>
<dbReference type="InterPro" id="IPR000073">
    <property type="entry name" value="AB_hydrolase_1"/>
</dbReference>
<gene>
    <name evidence="2" type="ORF">SLS63_010397</name>
</gene>
<organism evidence="2 3">
    <name type="scientific">Diaporthe eres</name>
    <name type="common">Phomopsis oblonga</name>
    <dbReference type="NCBI Taxonomy" id="83184"/>
    <lineage>
        <taxon>Eukaryota</taxon>
        <taxon>Fungi</taxon>
        <taxon>Dikarya</taxon>
        <taxon>Ascomycota</taxon>
        <taxon>Pezizomycotina</taxon>
        <taxon>Sordariomycetes</taxon>
        <taxon>Sordariomycetidae</taxon>
        <taxon>Diaporthales</taxon>
        <taxon>Diaporthaceae</taxon>
        <taxon>Diaporthe</taxon>
        <taxon>Diaporthe eres species complex</taxon>
    </lineage>
</organism>
<dbReference type="SUPFAM" id="SSF53474">
    <property type="entry name" value="alpha/beta-Hydrolases"/>
    <property type="match status" value="1"/>
</dbReference>
<dbReference type="Gene3D" id="3.40.50.1820">
    <property type="entry name" value="alpha/beta hydrolase"/>
    <property type="match status" value="1"/>
</dbReference>
<keyword evidence="3" id="KW-1185">Reference proteome</keyword>
<evidence type="ECO:0000313" key="3">
    <source>
        <dbReference type="Proteomes" id="UP001430848"/>
    </source>
</evidence>
<dbReference type="EMBL" id="JAKNSF020000086">
    <property type="protein sequence ID" value="KAK7718791.1"/>
    <property type="molecule type" value="Genomic_DNA"/>
</dbReference>
<dbReference type="Pfam" id="PF00561">
    <property type="entry name" value="Abhydrolase_1"/>
    <property type="match status" value="1"/>
</dbReference>
<dbReference type="Proteomes" id="UP001430848">
    <property type="component" value="Unassembled WGS sequence"/>
</dbReference>
<feature type="domain" description="AB hydrolase-1" evidence="1">
    <location>
        <begin position="94"/>
        <end position="342"/>
    </location>
</feature>
<sequence>MAGTFPERAFRVLGNSWHRLPPSYRTPVILTSCAALLITPFAWKKLTYTPELLPPTPKDYQYRLHLVAEEGSAALTLPDGRKIGYAQYGHPNGKPIISLHGILGSRLESALLDADAKELGARIIAIERPGIGLSSPDPRPLKERKVLDHAKDVEALAEHLQLGEYAVLGTSGGGPYALACAHSLPSSASKPRLRAVAIVTGLGLPDMSQAWPAPVVFLNKHLDLRWAMRWIFARSPAWQPHLSDEEKMEALRQSFDLKKSHPADAGTARRADYPDMVRLFLCSAREAVAQGWDGFLDESRVLSKEPGFRVEDIRADLPVQLWCGTDDTHVSPKAGEETAQRLRAGGNTKVELHMKEGETHGSTQVKYRKSVLEDLLRATDS</sequence>
<protein>
    <recommendedName>
        <fullName evidence="1">AB hydrolase-1 domain-containing protein</fullName>
    </recommendedName>
</protein>
<evidence type="ECO:0000259" key="1">
    <source>
        <dbReference type="Pfam" id="PF00561"/>
    </source>
</evidence>
<name>A0ABR1NWX9_DIAER</name>
<proteinExistence type="predicted"/>
<dbReference type="PANTHER" id="PTHR43433:SF10">
    <property type="entry name" value="AB HYDROLASE-1 DOMAIN-CONTAINING PROTEIN"/>
    <property type="match status" value="1"/>
</dbReference>